<keyword evidence="1" id="KW-0808">Transferase</keyword>
<dbReference type="InterPro" id="IPR027417">
    <property type="entry name" value="P-loop_NTPase"/>
</dbReference>
<keyword evidence="8" id="KW-1185">Reference proteome</keyword>
<keyword evidence="2" id="KW-0325">Glycoprotein</keyword>
<dbReference type="PANTHER" id="PTHR10605:SF65">
    <property type="entry name" value="GH20068P"/>
    <property type="match status" value="1"/>
</dbReference>
<dbReference type="AlphaFoldDB" id="A0A433U9Y6"/>
<evidence type="ECO:0000259" key="6">
    <source>
        <dbReference type="Pfam" id="PF00685"/>
    </source>
</evidence>
<feature type="disulfide bond" evidence="5">
    <location>
        <begin position="276"/>
        <end position="299"/>
    </location>
</feature>
<dbReference type="OrthoDB" id="6103378at2759"/>
<gene>
    <name evidence="7" type="ORF">EGW08_001641</name>
</gene>
<organism evidence="7 8">
    <name type="scientific">Elysia chlorotica</name>
    <name type="common">Eastern emerald elysia</name>
    <name type="synonym">Sea slug</name>
    <dbReference type="NCBI Taxonomy" id="188477"/>
    <lineage>
        <taxon>Eukaryota</taxon>
        <taxon>Metazoa</taxon>
        <taxon>Spiralia</taxon>
        <taxon>Lophotrochozoa</taxon>
        <taxon>Mollusca</taxon>
        <taxon>Gastropoda</taxon>
        <taxon>Heterobranchia</taxon>
        <taxon>Euthyneura</taxon>
        <taxon>Panpulmonata</taxon>
        <taxon>Sacoglossa</taxon>
        <taxon>Placobranchoidea</taxon>
        <taxon>Plakobranchidae</taxon>
        <taxon>Elysia</taxon>
    </lineage>
</organism>
<feature type="domain" description="Sulfotransferase" evidence="6">
    <location>
        <begin position="82"/>
        <end position="281"/>
    </location>
</feature>
<dbReference type="InterPro" id="IPR000863">
    <property type="entry name" value="Sulfotransferase_dom"/>
</dbReference>
<comment type="caution">
    <text evidence="7">The sequence shown here is derived from an EMBL/GenBank/DDBJ whole genome shotgun (WGS) entry which is preliminary data.</text>
</comment>
<feature type="active site" description="For sulfotransferase activity" evidence="3">
    <location>
        <position position="90"/>
    </location>
</feature>
<dbReference type="Gene3D" id="3.40.50.300">
    <property type="entry name" value="P-loop containing nucleotide triphosphate hydrolases"/>
    <property type="match status" value="1"/>
</dbReference>
<evidence type="ECO:0000256" key="2">
    <source>
        <dbReference type="ARBA" id="ARBA00023180"/>
    </source>
</evidence>
<protein>
    <recommendedName>
        <fullName evidence="6">Sulfotransferase domain-containing protein</fullName>
    </recommendedName>
</protein>
<evidence type="ECO:0000256" key="5">
    <source>
        <dbReference type="PIRSR" id="PIRSR637359-3"/>
    </source>
</evidence>
<evidence type="ECO:0000313" key="8">
    <source>
        <dbReference type="Proteomes" id="UP000271974"/>
    </source>
</evidence>
<accession>A0A433U9Y6</accession>
<feature type="binding site" evidence="4">
    <location>
        <position position="171"/>
    </location>
    <ligand>
        <name>3'-phosphoadenylyl sulfate</name>
        <dbReference type="ChEBI" id="CHEBI:58339"/>
    </ligand>
</feature>
<keyword evidence="5" id="KW-1015">Disulfide bond</keyword>
<dbReference type="GO" id="GO:0008467">
    <property type="term" value="F:[heparan sulfate]-glucosamine 3-sulfotransferase activity"/>
    <property type="evidence" value="ECO:0007669"/>
    <property type="project" value="TreeGrafter"/>
</dbReference>
<sequence length="348" mass="40216">MMFQSRIVKIFLLVSAWTIVLTVLLIASQRFGHRPINSQQVLRSFSELTPEIHVPGNHSDARKDRKAVLGDFRNESKPRLPNCLIIGFSKCGTLALRGFLSLHPDIVSTLKEIRFFTLFYKKGLEWYRDQMPPSKQGQITIEKTPSYILSPEAIERIYEFNSSIKLIVIVRDPIVRLQSIYSHTFSDDPKSSKNPTFEEWCEGNPRSQRVLRTVDYAQHIQEVFQLFPKQNVLVLSEEDLEENPMGVMRQAEKFLGLKQSFSKEDFVYSKEKGFYCFNTSSPHYPEILDSVVLNRKTGCLGSGKGREHPDIDGRFLKGLVDVIQPYNVRLFRLIGKKFSWENFKDASR</sequence>
<evidence type="ECO:0000256" key="1">
    <source>
        <dbReference type="ARBA" id="ARBA00022679"/>
    </source>
</evidence>
<feature type="binding site" evidence="4">
    <location>
        <position position="275"/>
    </location>
    <ligand>
        <name>3'-phosphoadenylyl sulfate</name>
        <dbReference type="ChEBI" id="CHEBI:58339"/>
    </ligand>
</feature>
<dbReference type="Proteomes" id="UP000271974">
    <property type="component" value="Unassembled WGS sequence"/>
</dbReference>
<dbReference type="InterPro" id="IPR037359">
    <property type="entry name" value="NST/OST"/>
</dbReference>
<name>A0A433U9Y6_ELYCH</name>
<feature type="binding site" evidence="4">
    <location>
        <position position="179"/>
    </location>
    <ligand>
        <name>3'-phosphoadenylyl sulfate</name>
        <dbReference type="ChEBI" id="CHEBI:58339"/>
    </ligand>
</feature>
<evidence type="ECO:0000256" key="4">
    <source>
        <dbReference type="PIRSR" id="PIRSR637359-2"/>
    </source>
</evidence>
<evidence type="ECO:0000256" key="3">
    <source>
        <dbReference type="PIRSR" id="PIRSR637359-1"/>
    </source>
</evidence>
<dbReference type="PANTHER" id="PTHR10605">
    <property type="entry name" value="HEPARAN SULFATE SULFOTRANSFERASE"/>
    <property type="match status" value="1"/>
</dbReference>
<dbReference type="Pfam" id="PF00685">
    <property type="entry name" value="Sulfotransfer_1"/>
    <property type="match status" value="1"/>
</dbReference>
<dbReference type="STRING" id="188477.A0A433U9Y6"/>
<feature type="binding site" evidence="4">
    <location>
        <begin position="304"/>
        <end position="308"/>
    </location>
    <ligand>
        <name>3'-phosphoadenylyl sulfate</name>
        <dbReference type="ChEBI" id="CHEBI:58339"/>
    </ligand>
</feature>
<proteinExistence type="predicted"/>
<evidence type="ECO:0000313" key="7">
    <source>
        <dbReference type="EMBL" id="RUS90644.1"/>
    </source>
</evidence>
<reference evidence="7 8" key="1">
    <citation type="submission" date="2019-01" db="EMBL/GenBank/DDBJ databases">
        <title>A draft genome assembly of the solar-powered sea slug Elysia chlorotica.</title>
        <authorList>
            <person name="Cai H."/>
            <person name="Li Q."/>
            <person name="Fang X."/>
            <person name="Li J."/>
            <person name="Curtis N.E."/>
            <person name="Altenburger A."/>
            <person name="Shibata T."/>
            <person name="Feng M."/>
            <person name="Maeda T."/>
            <person name="Schwartz J.A."/>
            <person name="Shigenobu S."/>
            <person name="Lundholm N."/>
            <person name="Nishiyama T."/>
            <person name="Yang H."/>
            <person name="Hasebe M."/>
            <person name="Li S."/>
            <person name="Pierce S.K."/>
            <person name="Wang J."/>
        </authorList>
    </citation>
    <scope>NUCLEOTIDE SEQUENCE [LARGE SCALE GENOMIC DNA]</scope>
    <source>
        <strain evidence="7">EC2010</strain>
        <tissue evidence="7">Whole organism of an adult</tissue>
    </source>
</reference>
<dbReference type="EMBL" id="RQTK01000028">
    <property type="protein sequence ID" value="RUS90644.1"/>
    <property type="molecule type" value="Genomic_DNA"/>
</dbReference>
<dbReference type="SUPFAM" id="SSF52540">
    <property type="entry name" value="P-loop containing nucleoside triphosphate hydrolases"/>
    <property type="match status" value="1"/>
</dbReference>